<reference evidence="2" key="1">
    <citation type="journal article" date="2019" name="Int. J. Syst. Evol. Microbiol.">
        <title>The Global Catalogue of Microorganisms (GCM) 10K type strain sequencing project: providing services to taxonomists for standard genome sequencing and annotation.</title>
        <authorList>
            <consortium name="The Broad Institute Genomics Platform"/>
            <consortium name="The Broad Institute Genome Sequencing Center for Infectious Disease"/>
            <person name="Wu L."/>
            <person name="Ma J."/>
        </authorList>
    </citation>
    <scope>NUCLEOTIDE SEQUENCE [LARGE SCALE GENOMIC DNA]</scope>
    <source>
        <strain evidence="2">CGMCC 1.15420</strain>
    </source>
</reference>
<proteinExistence type="predicted"/>
<evidence type="ECO:0008006" key="3">
    <source>
        <dbReference type="Google" id="ProtNLM"/>
    </source>
</evidence>
<gene>
    <name evidence="1" type="ORF">GCM10010913_17430</name>
</gene>
<dbReference type="Proteomes" id="UP000608420">
    <property type="component" value="Unassembled WGS sequence"/>
</dbReference>
<dbReference type="InterPro" id="IPR036390">
    <property type="entry name" value="WH_DNA-bd_sf"/>
</dbReference>
<accession>A0ABQ1VTU9</accession>
<dbReference type="SUPFAM" id="SSF46785">
    <property type="entry name" value="Winged helix' DNA-binding domain"/>
    <property type="match status" value="1"/>
</dbReference>
<evidence type="ECO:0000313" key="1">
    <source>
        <dbReference type="EMBL" id="GGF96326.1"/>
    </source>
</evidence>
<dbReference type="EMBL" id="BMIW01000009">
    <property type="protein sequence ID" value="GGF96326.1"/>
    <property type="molecule type" value="Genomic_DNA"/>
</dbReference>
<comment type="caution">
    <text evidence="1">The sequence shown here is derived from an EMBL/GenBank/DDBJ whole genome shotgun (WGS) entry which is preliminary data.</text>
</comment>
<keyword evidence="2" id="KW-1185">Reference proteome</keyword>
<name>A0ABQ1VTU9_9BACL</name>
<evidence type="ECO:0000313" key="2">
    <source>
        <dbReference type="Proteomes" id="UP000608420"/>
    </source>
</evidence>
<dbReference type="RefSeq" id="WP_120463764.1">
    <property type="nucleotide sequence ID" value="NZ_BMIW01000009.1"/>
</dbReference>
<organism evidence="1 2">
    <name type="scientific">Paenibacillus aceti</name>
    <dbReference type="NCBI Taxonomy" id="1820010"/>
    <lineage>
        <taxon>Bacteria</taxon>
        <taxon>Bacillati</taxon>
        <taxon>Bacillota</taxon>
        <taxon>Bacilli</taxon>
        <taxon>Bacillales</taxon>
        <taxon>Paenibacillaceae</taxon>
        <taxon>Paenibacillus</taxon>
    </lineage>
</organism>
<sequence length="224" mass="26642">MNFETAHHAFINKHLELRSSERRGRLERGHGHGEKLFLQKVWWPLYRNFEYLHPEYEIIDWRKRPYFSDFAYLPGSLKFIIEIKGYGPHVRDMDRQKYCNELNREIYIQTLGYRIISFAYDDVSEQPELCQYLLQTLLNRYQAQKQPVQRTVMAESEIIRYILSSPHQSVSPKEISLHFQINHRTSVKMLKSLCHKGWLQPIHSGSGQRIHRYALVAGSVGYFA</sequence>
<protein>
    <recommendedName>
        <fullName evidence="3">DUF559 domain-containing protein</fullName>
    </recommendedName>
</protein>